<name>A0A484D2W5_PERFV</name>
<protein>
    <submittedName>
        <fullName evidence="2">Uncharacterized protein</fullName>
    </submittedName>
</protein>
<evidence type="ECO:0000256" key="1">
    <source>
        <dbReference type="SAM" id="MobiDB-lite"/>
    </source>
</evidence>
<dbReference type="AlphaFoldDB" id="A0A484D2W5"/>
<evidence type="ECO:0000313" key="3">
    <source>
        <dbReference type="Proteomes" id="UP000295070"/>
    </source>
</evidence>
<sequence length="163" mass="18226">MKGSASDAKAALRRLDHRHYELKDNITGPQLIHLPVQLRRRRLKHSERMGPYCRAETRHLPDGVCACGRVRVFCSLLRPHLHHKMTSDSEVTSLCTSTTALAFQHGSRTAAQQSSVLLKSQRGPDQSRAGCEPGSRPSQPRQLGAAYNKWETMRTSTPPTLCM</sequence>
<reference evidence="2 3" key="1">
    <citation type="submission" date="2019-01" db="EMBL/GenBank/DDBJ databases">
        <title>A chromosome-scale genome assembly of the yellow perch, Perca flavescens.</title>
        <authorList>
            <person name="Feron R."/>
            <person name="Morvezen R."/>
            <person name="Bestin A."/>
            <person name="Haffray P."/>
            <person name="Klopp C."/>
            <person name="Zahm M."/>
            <person name="Cabau C."/>
            <person name="Roques C."/>
            <person name="Donnadieu C."/>
            <person name="Bouchez O."/>
            <person name="Christie M."/>
            <person name="Larson W."/>
            <person name="Guiguen Y."/>
        </authorList>
    </citation>
    <scope>NUCLEOTIDE SEQUENCE [LARGE SCALE GENOMIC DNA]</scope>
    <source>
        <strain evidence="2">YP-PL-M2</strain>
        <tissue evidence="2">Blood</tissue>
    </source>
</reference>
<organism evidence="2 3">
    <name type="scientific">Perca flavescens</name>
    <name type="common">American yellow perch</name>
    <name type="synonym">Morone flavescens</name>
    <dbReference type="NCBI Taxonomy" id="8167"/>
    <lineage>
        <taxon>Eukaryota</taxon>
        <taxon>Metazoa</taxon>
        <taxon>Chordata</taxon>
        <taxon>Craniata</taxon>
        <taxon>Vertebrata</taxon>
        <taxon>Euteleostomi</taxon>
        <taxon>Actinopterygii</taxon>
        <taxon>Neopterygii</taxon>
        <taxon>Teleostei</taxon>
        <taxon>Neoteleostei</taxon>
        <taxon>Acanthomorphata</taxon>
        <taxon>Eupercaria</taxon>
        <taxon>Perciformes</taxon>
        <taxon>Percoidei</taxon>
        <taxon>Percidae</taxon>
        <taxon>Percinae</taxon>
        <taxon>Perca</taxon>
    </lineage>
</organism>
<proteinExistence type="predicted"/>
<gene>
    <name evidence="2" type="ORF">EPR50_G00089280</name>
</gene>
<keyword evidence="3" id="KW-1185">Reference proteome</keyword>
<feature type="region of interest" description="Disordered" evidence="1">
    <location>
        <begin position="113"/>
        <end position="143"/>
    </location>
</feature>
<dbReference type="Proteomes" id="UP000295070">
    <property type="component" value="Chromosome 8"/>
</dbReference>
<evidence type="ECO:0000313" key="2">
    <source>
        <dbReference type="EMBL" id="TDH09648.1"/>
    </source>
</evidence>
<comment type="caution">
    <text evidence="2">The sequence shown here is derived from an EMBL/GenBank/DDBJ whole genome shotgun (WGS) entry which is preliminary data.</text>
</comment>
<accession>A0A484D2W5</accession>
<dbReference type="EMBL" id="SCKG01000008">
    <property type="protein sequence ID" value="TDH09648.1"/>
    <property type="molecule type" value="Genomic_DNA"/>
</dbReference>